<comment type="caution">
    <text evidence="1">The sequence shown here is derived from an EMBL/GenBank/DDBJ whole genome shotgun (WGS) entry which is preliminary data.</text>
</comment>
<name>A0ABQ3SCB6_9ACTN</name>
<dbReference type="Proteomes" id="UP000649259">
    <property type="component" value="Unassembled WGS sequence"/>
</dbReference>
<organism evidence="1 2">
    <name type="scientific">Streptomyces asoensis</name>
    <dbReference type="NCBI Taxonomy" id="249586"/>
    <lineage>
        <taxon>Bacteria</taxon>
        <taxon>Bacillati</taxon>
        <taxon>Actinomycetota</taxon>
        <taxon>Actinomycetes</taxon>
        <taxon>Kitasatosporales</taxon>
        <taxon>Streptomycetaceae</taxon>
        <taxon>Streptomyces</taxon>
    </lineage>
</organism>
<evidence type="ECO:0000313" key="1">
    <source>
        <dbReference type="EMBL" id="GHI65772.1"/>
    </source>
</evidence>
<protein>
    <submittedName>
        <fullName evidence="1">Uncharacterized protein</fullName>
    </submittedName>
</protein>
<evidence type="ECO:0000313" key="2">
    <source>
        <dbReference type="Proteomes" id="UP000649259"/>
    </source>
</evidence>
<accession>A0ABQ3SCB6</accession>
<proteinExistence type="predicted"/>
<reference evidence="2" key="1">
    <citation type="submission" date="2023-07" db="EMBL/GenBank/DDBJ databases">
        <title>Whole genome shotgun sequence of Streptomyces cacaoi subsp. asoensis NBRC 13813.</title>
        <authorList>
            <person name="Komaki H."/>
            <person name="Tamura T."/>
        </authorList>
    </citation>
    <scope>NUCLEOTIDE SEQUENCE [LARGE SCALE GENOMIC DNA]</scope>
    <source>
        <strain evidence="2">NBRC 13813</strain>
    </source>
</reference>
<gene>
    <name evidence="1" type="ORF">Saso_74220</name>
</gene>
<keyword evidence="2" id="KW-1185">Reference proteome</keyword>
<sequence>MRRAAGGAVRGSSAEISGADVLAESIAALAAMGGAAVVQAAGTDAWAAVSVRMRRLLGGSQSEGGPGVVLLERTTQEVSRAAPAEERERVRAQWEGMWCRYLEAWLEGLDEGERASAAGVLREVGALVGAASAQGAAVQAGRDVVVRAESGSVAGAAVRVEGGIHLSGPFPEASGAGR</sequence>
<dbReference type="EMBL" id="BNEB01000006">
    <property type="protein sequence ID" value="GHI65772.1"/>
    <property type="molecule type" value="Genomic_DNA"/>
</dbReference>